<reference evidence="1 2" key="1">
    <citation type="submission" date="2019-04" db="EMBL/GenBank/DDBJ databases">
        <title>Streptomyces sp. nov. Bv016 isolated from bark of Buahinia variegata.</title>
        <authorList>
            <person name="Kanchanasin P."/>
            <person name="Tanasupawat S."/>
            <person name="Yuki M."/>
            <person name="Kudo T."/>
        </authorList>
    </citation>
    <scope>NUCLEOTIDE SEQUENCE [LARGE SCALE GENOMIC DNA]</scope>
    <source>
        <strain evidence="1 2">Bv016</strain>
    </source>
</reference>
<dbReference type="Proteomes" id="UP000298159">
    <property type="component" value="Unassembled WGS sequence"/>
</dbReference>
<sequence length="65" mass="7522">MSSMFPCVLFRVMERILPLLEPYAYTCRGSTDGHRRLSDSPATLRPEVTRMFAPPRRTSPRRGRP</sequence>
<protein>
    <submittedName>
        <fullName evidence="1">Uncharacterized protein</fullName>
    </submittedName>
</protein>
<proteinExistence type="predicted"/>
<gene>
    <name evidence="1" type="ORF">E5083_19625</name>
</gene>
<keyword evidence="2" id="KW-1185">Reference proteome</keyword>
<evidence type="ECO:0000313" key="2">
    <source>
        <dbReference type="Proteomes" id="UP000298159"/>
    </source>
</evidence>
<name>A0A4Z1D3H8_9ACTN</name>
<dbReference type="AlphaFoldDB" id="A0A4Z1D3H8"/>
<evidence type="ECO:0000313" key="1">
    <source>
        <dbReference type="EMBL" id="TGN75842.1"/>
    </source>
</evidence>
<dbReference type="EMBL" id="SRRT01000005">
    <property type="protein sequence ID" value="TGN75842.1"/>
    <property type="molecule type" value="Genomic_DNA"/>
</dbReference>
<accession>A0A4Z1D3H8</accession>
<comment type="caution">
    <text evidence="1">The sequence shown here is derived from an EMBL/GenBank/DDBJ whole genome shotgun (WGS) entry which is preliminary data.</text>
</comment>
<organism evidence="1 2">
    <name type="scientific">Streptomyces bauhiniae</name>
    <dbReference type="NCBI Taxonomy" id="2340725"/>
    <lineage>
        <taxon>Bacteria</taxon>
        <taxon>Bacillati</taxon>
        <taxon>Actinomycetota</taxon>
        <taxon>Actinomycetes</taxon>
        <taxon>Kitasatosporales</taxon>
        <taxon>Streptomycetaceae</taxon>
        <taxon>Streptomyces</taxon>
    </lineage>
</organism>